<dbReference type="CDD" id="cd03230">
    <property type="entry name" value="ABC_DR_subfamily_A"/>
    <property type="match status" value="1"/>
</dbReference>
<dbReference type="GeneID" id="13300832"/>
<evidence type="ECO:0000256" key="3">
    <source>
        <dbReference type="ARBA" id="ARBA00022840"/>
    </source>
</evidence>
<dbReference type="InterPro" id="IPR003439">
    <property type="entry name" value="ABC_transporter-like_ATP-bd"/>
</dbReference>
<proteinExistence type="predicted"/>
<evidence type="ECO:0000256" key="2">
    <source>
        <dbReference type="ARBA" id="ARBA00022741"/>
    </source>
</evidence>
<dbReference type="PROSITE" id="PS50893">
    <property type="entry name" value="ABC_TRANSPORTER_2"/>
    <property type="match status" value="1"/>
</dbReference>
<dbReference type="SMART" id="SM00382">
    <property type="entry name" value="AAA"/>
    <property type="match status" value="1"/>
</dbReference>
<evidence type="ECO:0000256" key="1">
    <source>
        <dbReference type="ARBA" id="ARBA00022448"/>
    </source>
</evidence>
<dbReference type="AlphaFoldDB" id="A0A5C0XQN6"/>
<reference evidence="5 6" key="1">
    <citation type="submission" date="2017-08" db="EMBL/GenBank/DDBJ databases">
        <title>Resequencing and Reannotation of the genome of Pyrococcus furiosus type strain DSM3638.</title>
        <authorList>
            <person name="Reichelt R.M."/>
            <person name="Bunk B."/>
        </authorList>
    </citation>
    <scope>NUCLEOTIDE SEQUENCE [LARGE SCALE GENOMIC DNA]</scope>
    <source>
        <strain evidence="5 6">DSM 3638</strain>
    </source>
</reference>
<dbReference type="Pfam" id="PF00005">
    <property type="entry name" value="ABC_tran"/>
    <property type="match status" value="1"/>
</dbReference>
<keyword evidence="1" id="KW-0813">Transport</keyword>
<keyword evidence="3 5" id="KW-0067">ATP-binding</keyword>
<dbReference type="InterPro" id="IPR051782">
    <property type="entry name" value="ABC_Transporter_VariousFunc"/>
</dbReference>
<feature type="domain" description="ABC transporter" evidence="4">
    <location>
        <begin position="3"/>
        <end position="221"/>
    </location>
</feature>
<organism evidence="5 6">
    <name type="scientific">Pyrococcus furiosus (strain ATCC 43587 / DSM 3638 / JCM 8422 / Vc1)</name>
    <dbReference type="NCBI Taxonomy" id="186497"/>
    <lineage>
        <taxon>Archaea</taxon>
        <taxon>Methanobacteriati</taxon>
        <taxon>Methanobacteriota</taxon>
        <taxon>Thermococci</taxon>
        <taxon>Thermococcales</taxon>
        <taxon>Thermococcaceae</taxon>
        <taxon>Pyrococcus</taxon>
    </lineage>
</organism>
<dbReference type="PANTHER" id="PTHR42939">
    <property type="entry name" value="ABC TRANSPORTER ATP-BINDING PROTEIN ALBC-RELATED"/>
    <property type="match status" value="1"/>
</dbReference>
<evidence type="ECO:0000313" key="5">
    <source>
        <dbReference type="EMBL" id="QEK79147.1"/>
    </source>
</evidence>
<sequence>MFLECWNVSKSYGEIKALDNVSFVLDEGLSFILGPNGSGKTTFIKIMSNIIRPDSGNIRIFGRDYLDVPASELGFAYEKIVFPPNIRVKEYLSAVGHLRGNDNSDEIITLFELDKVKNKRFKELSQGFKRRFLVASAFVGNPRAVFLDEPFSNVDIIAKRSMMRTFLELKKKLNIVIVSHVFTNIEEIDSLVVLYHGKVLANYRGKELSDLTGFRAIFEDGNVIINDVEKVNSLISQGKKLVKIEPISIEDWLMKMF</sequence>
<dbReference type="SUPFAM" id="SSF52540">
    <property type="entry name" value="P-loop containing nucleoside triphosphate hydrolases"/>
    <property type="match status" value="1"/>
</dbReference>
<dbReference type="GeneID" id="41713341"/>
<accession>A0A5C0XQN6</accession>
<dbReference type="Proteomes" id="UP000324354">
    <property type="component" value="Chromosome"/>
</dbReference>
<gene>
    <name evidence="5" type="ORF">PFDSM3638_07665</name>
</gene>
<dbReference type="Gene3D" id="3.40.50.300">
    <property type="entry name" value="P-loop containing nucleotide triphosphate hydrolases"/>
    <property type="match status" value="1"/>
</dbReference>
<dbReference type="InterPro" id="IPR027417">
    <property type="entry name" value="P-loop_NTPase"/>
</dbReference>
<dbReference type="RefSeq" id="WP_011012669.1">
    <property type="nucleotide sequence ID" value="NC_003413.1"/>
</dbReference>
<dbReference type="PANTHER" id="PTHR42939:SF1">
    <property type="entry name" value="ABC TRANSPORTER ATP-BINDING PROTEIN ALBC-RELATED"/>
    <property type="match status" value="1"/>
</dbReference>
<dbReference type="InterPro" id="IPR003593">
    <property type="entry name" value="AAA+_ATPase"/>
</dbReference>
<protein>
    <submittedName>
        <fullName evidence="5">ABC transporter ATP-binding protein</fullName>
    </submittedName>
</protein>
<dbReference type="EMBL" id="CP023154">
    <property type="protein sequence ID" value="QEK79147.1"/>
    <property type="molecule type" value="Genomic_DNA"/>
</dbReference>
<evidence type="ECO:0000313" key="6">
    <source>
        <dbReference type="Proteomes" id="UP000324354"/>
    </source>
</evidence>
<dbReference type="GO" id="GO:0005524">
    <property type="term" value="F:ATP binding"/>
    <property type="evidence" value="ECO:0007669"/>
    <property type="project" value="UniProtKB-KW"/>
</dbReference>
<keyword evidence="2" id="KW-0547">Nucleotide-binding</keyword>
<evidence type="ECO:0000259" key="4">
    <source>
        <dbReference type="PROSITE" id="PS50893"/>
    </source>
</evidence>
<dbReference type="GO" id="GO:0016887">
    <property type="term" value="F:ATP hydrolysis activity"/>
    <property type="evidence" value="ECO:0007669"/>
    <property type="project" value="InterPro"/>
</dbReference>
<name>A0A5C0XQN6_PYRFU</name>
<dbReference type="OrthoDB" id="85528at2157"/>